<dbReference type="InterPro" id="IPR055060">
    <property type="entry name" value="ACOX_C_alpha1"/>
</dbReference>
<evidence type="ECO:0000256" key="3">
    <source>
        <dbReference type="ARBA" id="ARBA00022630"/>
    </source>
</evidence>
<feature type="domain" description="Acyl-coenzyme A oxidase N-terminal" evidence="6">
    <location>
        <begin position="25"/>
        <end position="138"/>
    </location>
</feature>
<dbReference type="InterPro" id="IPR012258">
    <property type="entry name" value="Acyl-CoA_oxidase"/>
</dbReference>
<dbReference type="SUPFAM" id="SSF47203">
    <property type="entry name" value="Acyl-CoA dehydrogenase C-terminal domain-like"/>
    <property type="match status" value="1"/>
</dbReference>
<keyword evidence="5" id="KW-0812">Transmembrane</keyword>
<comment type="caution">
    <text evidence="8">The sequence shown here is derived from an EMBL/GenBank/DDBJ whole genome shotgun (WGS) entry which is preliminary data.</text>
</comment>
<dbReference type="GO" id="GO:0033540">
    <property type="term" value="P:fatty acid beta-oxidation using acyl-CoA oxidase"/>
    <property type="evidence" value="ECO:0007669"/>
    <property type="project" value="TreeGrafter"/>
</dbReference>
<dbReference type="Pfam" id="PF14749">
    <property type="entry name" value="Acyl-CoA_ox_N"/>
    <property type="match status" value="1"/>
</dbReference>
<accession>A0AA35WKM8</accession>
<evidence type="ECO:0000259" key="6">
    <source>
        <dbReference type="Pfam" id="PF14749"/>
    </source>
</evidence>
<proteinExistence type="predicted"/>
<feature type="domain" description="Acyl-CoA oxidase C-alpha1" evidence="7">
    <location>
        <begin position="264"/>
        <end position="401"/>
    </location>
</feature>
<dbReference type="InterPro" id="IPR009100">
    <property type="entry name" value="AcylCoA_DH/oxidase_NM_dom_sf"/>
</dbReference>
<keyword evidence="3" id="KW-0285">Flavoprotein</keyword>
<protein>
    <submittedName>
        <fullName evidence="8">Peroxisomal acyl-coenzyme A oxidase 1</fullName>
    </submittedName>
</protein>
<dbReference type="GO" id="GO:0003997">
    <property type="term" value="F:acyl-CoA oxidase activity"/>
    <property type="evidence" value="ECO:0007669"/>
    <property type="project" value="InterPro"/>
</dbReference>
<evidence type="ECO:0000259" key="7">
    <source>
        <dbReference type="Pfam" id="PF22924"/>
    </source>
</evidence>
<dbReference type="GO" id="GO:0005504">
    <property type="term" value="F:fatty acid binding"/>
    <property type="evidence" value="ECO:0007669"/>
    <property type="project" value="TreeGrafter"/>
</dbReference>
<dbReference type="SUPFAM" id="SSF56645">
    <property type="entry name" value="Acyl-CoA dehydrogenase NM domain-like"/>
    <property type="match status" value="1"/>
</dbReference>
<dbReference type="InterPro" id="IPR037069">
    <property type="entry name" value="AcylCoA_DH/ox_N_sf"/>
</dbReference>
<evidence type="ECO:0000313" key="9">
    <source>
        <dbReference type="Proteomes" id="UP001174909"/>
    </source>
</evidence>
<reference evidence="8" key="1">
    <citation type="submission" date="2023-03" db="EMBL/GenBank/DDBJ databases">
        <authorList>
            <person name="Steffen K."/>
            <person name="Cardenas P."/>
        </authorList>
    </citation>
    <scope>NUCLEOTIDE SEQUENCE</scope>
</reference>
<dbReference type="GO" id="GO:0055088">
    <property type="term" value="P:lipid homeostasis"/>
    <property type="evidence" value="ECO:0007669"/>
    <property type="project" value="TreeGrafter"/>
</dbReference>
<evidence type="ECO:0000256" key="1">
    <source>
        <dbReference type="ARBA" id="ARBA00001974"/>
    </source>
</evidence>
<name>A0AA35WKM8_GEOBA</name>
<dbReference type="Pfam" id="PF22924">
    <property type="entry name" value="ACOX_C_alpha1"/>
    <property type="match status" value="1"/>
</dbReference>
<dbReference type="Gene3D" id="2.40.110.10">
    <property type="entry name" value="Butyryl-CoA Dehydrogenase, subunit A, domain 2"/>
    <property type="match status" value="1"/>
</dbReference>
<keyword evidence="5" id="KW-1133">Transmembrane helix</keyword>
<comment type="pathway">
    <text evidence="2">Lipid metabolism; peroxisomal fatty acid beta-oxidation.</text>
</comment>
<gene>
    <name evidence="8" type="ORF">GBAR_LOCUS10514</name>
</gene>
<evidence type="ECO:0000256" key="4">
    <source>
        <dbReference type="ARBA" id="ARBA00022827"/>
    </source>
</evidence>
<dbReference type="Gene3D" id="1.10.540.10">
    <property type="entry name" value="Acyl-CoA dehydrogenase/oxidase, N-terminal domain"/>
    <property type="match status" value="1"/>
</dbReference>
<dbReference type="Proteomes" id="UP001174909">
    <property type="component" value="Unassembled WGS sequence"/>
</dbReference>
<dbReference type="PANTHER" id="PTHR10909">
    <property type="entry name" value="ELECTRON TRANSPORT OXIDOREDUCTASE"/>
    <property type="match status" value="1"/>
</dbReference>
<dbReference type="FunFam" id="2.40.110.10:FF:000075">
    <property type="entry name" value="Acyl-coenzyme A oxidase"/>
    <property type="match status" value="1"/>
</dbReference>
<evidence type="ECO:0000256" key="5">
    <source>
        <dbReference type="SAM" id="Phobius"/>
    </source>
</evidence>
<organism evidence="8 9">
    <name type="scientific">Geodia barretti</name>
    <name type="common">Barrett's horny sponge</name>
    <dbReference type="NCBI Taxonomy" id="519541"/>
    <lineage>
        <taxon>Eukaryota</taxon>
        <taxon>Metazoa</taxon>
        <taxon>Porifera</taxon>
        <taxon>Demospongiae</taxon>
        <taxon>Heteroscleromorpha</taxon>
        <taxon>Tetractinellida</taxon>
        <taxon>Astrophorina</taxon>
        <taxon>Geodiidae</taxon>
        <taxon>Geodia</taxon>
    </lineage>
</organism>
<dbReference type="GO" id="GO:0005777">
    <property type="term" value="C:peroxisome"/>
    <property type="evidence" value="ECO:0007669"/>
    <property type="project" value="InterPro"/>
</dbReference>
<dbReference type="FunFam" id="1.10.540.10:FF:000006">
    <property type="entry name" value="Acyl-coenzyme A oxidase"/>
    <property type="match status" value="1"/>
</dbReference>
<feature type="transmembrane region" description="Helical" evidence="5">
    <location>
        <begin position="320"/>
        <end position="342"/>
    </location>
</feature>
<dbReference type="InterPro" id="IPR036250">
    <property type="entry name" value="AcylCo_DH-like_C"/>
</dbReference>
<dbReference type="Gene3D" id="1.20.140.10">
    <property type="entry name" value="Butyryl-CoA Dehydrogenase, subunit A, domain 3"/>
    <property type="match status" value="1"/>
</dbReference>
<sequence length="413" mass="46576">MARYNIRDCWMVEELRNEREASQLDIEEITNFISGNEALTARRREIWVLGDPEFARDDRYFHSREEAFDEAARKAVHKIKLLKEMDIASQADKYYFRGAIDEELPTHLNETMFIPTIESQGTEEQKKKWLEPAREYRIMGAYAQTELGHGTYLRGLETTATYHPETEEFVIHSPTQTSIKWWPGGLGHSSTHAVVPARLVTLGKDYGMHLFIVQLRSLEDHTPLPGINVGPKFGYFEMDNGYLQLDNVAPDGTYSKPQTDKITYGTMVHVQTCLVLFTAHALARALVIAVRYSVVRRQGEIEPGAGEVQVMDYQTQQFKLLPLLASAYALSSTGVAMMMMFIQVRGQIEEGNLDSLPELHATSAGLKAISAEISNNGIEVCRMACGGHGYSQASGLPIPMREKTPFYSFRLRG</sequence>
<dbReference type="InterPro" id="IPR046373">
    <property type="entry name" value="Acyl-CoA_Oxase/DH_mid-dom_sf"/>
</dbReference>
<dbReference type="EMBL" id="CASHTH010001612">
    <property type="protein sequence ID" value="CAI8017277.1"/>
    <property type="molecule type" value="Genomic_DNA"/>
</dbReference>
<keyword evidence="9" id="KW-1185">Reference proteome</keyword>
<evidence type="ECO:0000256" key="2">
    <source>
        <dbReference type="ARBA" id="ARBA00004846"/>
    </source>
</evidence>
<dbReference type="PANTHER" id="PTHR10909:SF250">
    <property type="entry name" value="PEROXISOMAL ACYL-COENZYME A OXIDASE 1"/>
    <property type="match status" value="1"/>
</dbReference>
<dbReference type="InterPro" id="IPR029320">
    <property type="entry name" value="Acyl-CoA_ox_N"/>
</dbReference>
<dbReference type="AlphaFoldDB" id="A0AA35WKM8"/>
<comment type="cofactor">
    <cofactor evidence="1">
        <name>FAD</name>
        <dbReference type="ChEBI" id="CHEBI:57692"/>
    </cofactor>
</comment>
<dbReference type="GO" id="GO:0071949">
    <property type="term" value="F:FAD binding"/>
    <property type="evidence" value="ECO:0007669"/>
    <property type="project" value="InterPro"/>
</dbReference>
<keyword evidence="5" id="KW-0472">Membrane</keyword>
<evidence type="ECO:0000313" key="8">
    <source>
        <dbReference type="EMBL" id="CAI8017277.1"/>
    </source>
</evidence>
<keyword evidence="4" id="KW-0274">FAD</keyword>